<keyword evidence="3" id="KW-1003">Cell membrane</keyword>
<dbReference type="GO" id="GO:0005886">
    <property type="term" value="C:plasma membrane"/>
    <property type="evidence" value="ECO:0007669"/>
    <property type="project" value="UniProtKB-SubCell"/>
</dbReference>
<comment type="subcellular location">
    <subcellularLocation>
        <location evidence="1">Cell membrane</location>
        <topology evidence="1">Multi-pass membrane protein</topology>
    </subcellularLocation>
</comment>
<feature type="transmembrane region" description="Helical" evidence="7">
    <location>
        <begin position="171"/>
        <end position="192"/>
    </location>
</feature>
<evidence type="ECO:0000259" key="8">
    <source>
        <dbReference type="Pfam" id="PF03458"/>
    </source>
</evidence>
<accession>A0A087M0M6</accession>
<dbReference type="EMBL" id="JQGC01000013">
    <property type="protein sequence ID" value="KFL30429.1"/>
    <property type="molecule type" value="Genomic_DNA"/>
</dbReference>
<keyword evidence="6 7" id="KW-0472">Membrane</keyword>
<organism evidence="9 10">
    <name type="scientific">Devosia riboflavina</name>
    <dbReference type="NCBI Taxonomy" id="46914"/>
    <lineage>
        <taxon>Bacteria</taxon>
        <taxon>Pseudomonadati</taxon>
        <taxon>Pseudomonadota</taxon>
        <taxon>Alphaproteobacteria</taxon>
        <taxon>Hyphomicrobiales</taxon>
        <taxon>Devosiaceae</taxon>
        <taxon>Devosia</taxon>
    </lineage>
</organism>
<evidence type="ECO:0000256" key="1">
    <source>
        <dbReference type="ARBA" id="ARBA00004651"/>
    </source>
</evidence>
<evidence type="ECO:0000256" key="3">
    <source>
        <dbReference type="ARBA" id="ARBA00022475"/>
    </source>
</evidence>
<evidence type="ECO:0000256" key="2">
    <source>
        <dbReference type="ARBA" id="ARBA00008193"/>
    </source>
</evidence>
<dbReference type="Proteomes" id="UP000028981">
    <property type="component" value="Unassembled WGS sequence"/>
</dbReference>
<dbReference type="AlphaFoldDB" id="A0A087M0M6"/>
<dbReference type="RefSeq" id="WP_035084064.1">
    <property type="nucleotide sequence ID" value="NZ_JQGC01000013.1"/>
</dbReference>
<evidence type="ECO:0000256" key="5">
    <source>
        <dbReference type="ARBA" id="ARBA00022989"/>
    </source>
</evidence>
<dbReference type="PANTHER" id="PTHR30506:SF3">
    <property type="entry name" value="UPF0126 INNER MEMBRANE PROTEIN YADS-RELATED"/>
    <property type="match status" value="1"/>
</dbReference>
<evidence type="ECO:0000313" key="9">
    <source>
        <dbReference type="EMBL" id="KFL30429.1"/>
    </source>
</evidence>
<keyword evidence="10" id="KW-1185">Reference proteome</keyword>
<evidence type="ECO:0000256" key="7">
    <source>
        <dbReference type="SAM" id="Phobius"/>
    </source>
</evidence>
<evidence type="ECO:0000313" key="10">
    <source>
        <dbReference type="Proteomes" id="UP000028981"/>
    </source>
</evidence>
<dbReference type="STRING" id="46914.JP75_14685"/>
<evidence type="ECO:0000256" key="6">
    <source>
        <dbReference type="ARBA" id="ARBA00023136"/>
    </source>
</evidence>
<feature type="transmembrane region" description="Helical" evidence="7">
    <location>
        <begin position="88"/>
        <end position="108"/>
    </location>
</feature>
<keyword evidence="5 7" id="KW-1133">Transmembrane helix</keyword>
<feature type="transmembrane region" description="Helical" evidence="7">
    <location>
        <begin position="147"/>
        <end position="165"/>
    </location>
</feature>
<sequence length="205" mass="22500">MLTMMFYVAITADAMSAALAAGRRNMDWFGVCLIACITALGGGTARDVFLDHYPLYWVHNPYILVLCCCAALLTIATARVVHRLRWPFLLLDALGLVVFTIIGCNIAMETMEHPIIVIVAGMVTGIVGGIMRDVLCNDVPLVFRGELYATVSIVTGVVYFLGNKAGLPSDLALLIALGVGLPLRVLSIMFKWEMPKFVFDREMRK</sequence>
<comment type="similarity">
    <text evidence="2">Belongs to the UPF0126 family.</text>
</comment>
<feature type="transmembrane region" description="Helical" evidence="7">
    <location>
        <begin position="61"/>
        <end position="81"/>
    </location>
</feature>
<gene>
    <name evidence="9" type="ORF">JP75_14685</name>
</gene>
<reference evidence="9 10" key="1">
    <citation type="submission" date="2014-08" db="EMBL/GenBank/DDBJ databases">
        <authorList>
            <person name="Hassan Y.I."/>
            <person name="Lepp D."/>
            <person name="Zhou T."/>
        </authorList>
    </citation>
    <scope>NUCLEOTIDE SEQUENCE [LARGE SCALE GENOMIC DNA]</scope>
    <source>
        <strain evidence="9 10">IFO13584</strain>
    </source>
</reference>
<dbReference type="PANTHER" id="PTHR30506">
    <property type="entry name" value="INNER MEMBRANE PROTEIN"/>
    <property type="match status" value="1"/>
</dbReference>
<protein>
    <submittedName>
        <fullName evidence="9">Membrane protein</fullName>
    </submittedName>
</protein>
<feature type="transmembrane region" description="Helical" evidence="7">
    <location>
        <begin position="114"/>
        <end position="135"/>
    </location>
</feature>
<feature type="domain" description="Glycine transporter" evidence="8">
    <location>
        <begin position="5"/>
        <end position="77"/>
    </location>
</feature>
<proteinExistence type="inferred from homology"/>
<name>A0A087M0M6_9HYPH</name>
<dbReference type="InterPro" id="IPR005115">
    <property type="entry name" value="Gly_transporter"/>
</dbReference>
<feature type="domain" description="Glycine transporter" evidence="8">
    <location>
        <begin position="90"/>
        <end position="162"/>
    </location>
</feature>
<dbReference type="OrthoDB" id="9791874at2"/>
<evidence type="ECO:0000256" key="4">
    <source>
        <dbReference type="ARBA" id="ARBA00022692"/>
    </source>
</evidence>
<dbReference type="Pfam" id="PF03458">
    <property type="entry name" value="Gly_transporter"/>
    <property type="match status" value="2"/>
</dbReference>
<comment type="caution">
    <text evidence="9">The sequence shown here is derived from an EMBL/GenBank/DDBJ whole genome shotgun (WGS) entry which is preliminary data.</text>
</comment>
<keyword evidence="4 7" id="KW-0812">Transmembrane</keyword>